<dbReference type="InterPro" id="IPR001882">
    <property type="entry name" value="Biotin_BS"/>
</dbReference>
<dbReference type="PROSITE" id="PS50968">
    <property type="entry name" value="BIOTINYL_LIPOYL"/>
    <property type="match status" value="1"/>
</dbReference>
<dbReference type="PANTHER" id="PTHR45266:SF3">
    <property type="entry name" value="OXALOACETATE DECARBOXYLASE ALPHA CHAIN"/>
    <property type="match status" value="1"/>
</dbReference>
<evidence type="ECO:0000256" key="6">
    <source>
        <dbReference type="ARBA" id="ARBA00023160"/>
    </source>
</evidence>
<evidence type="ECO:0000256" key="7">
    <source>
        <dbReference type="ARBA" id="ARBA00023267"/>
    </source>
</evidence>
<keyword evidence="7 8" id="KW-0092">Biotin</keyword>
<dbReference type="EMBL" id="LQYY01000017">
    <property type="protein sequence ID" value="KYD35054.1"/>
    <property type="molecule type" value="Genomic_DNA"/>
</dbReference>
<dbReference type="Pfam" id="PF00364">
    <property type="entry name" value="Biotin_lipoyl"/>
    <property type="match status" value="1"/>
</dbReference>
<protein>
    <recommendedName>
        <fullName evidence="2 8">Biotin carboxyl carrier protein of acetyl-CoA carboxylase</fullName>
    </recommendedName>
</protein>
<reference evidence="12 13" key="1">
    <citation type="submission" date="2016-01" db="EMBL/GenBank/DDBJ databases">
        <title>Draft Genome Sequences of Seven Thermophilic Sporeformers Isolated from Foods.</title>
        <authorList>
            <person name="Berendsen E.M."/>
            <person name="Wells-Bennik M.H."/>
            <person name="Krawcyk A.O."/>
            <person name="De Jong A."/>
            <person name="Holsappel S."/>
            <person name="Eijlander R.T."/>
            <person name="Kuipers O.P."/>
        </authorList>
    </citation>
    <scope>NUCLEOTIDE SEQUENCE [LARGE SCALE GENOMIC DNA]</scope>
    <source>
        <strain evidence="10 12">B4109</strain>
        <strain evidence="11 13">B4114</strain>
    </source>
</reference>
<dbReference type="RefSeq" id="WP_033016432.1">
    <property type="nucleotide sequence ID" value="NZ_CBCSGJ010000001.1"/>
</dbReference>
<dbReference type="CDD" id="cd06850">
    <property type="entry name" value="biotinyl_domain"/>
    <property type="match status" value="1"/>
</dbReference>
<dbReference type="Gene3D" id="2.40.50.100">
    <property type="match status" value="1"/>
</dbReference>
<comment type="pathway">
    <text evidence="1 8">Lipid metabolism; fatty acid biosynthesis.</text>
</comment>
<name>A0A150NEF0_GEOSE</name>
<evidence type="ECO:0000313" key="13">
    <source>
        <dbReference type="Proteomes" id="UP000075517"/>
    </source>
</evidence>
<dbReference type="AlphaFoldDB" id="A0A150NEF0"/>
<evidence type="ECO:0000256" key="5">
    <source>
        <dbReference type="ARBA" id="ARBA00023098"/>
    </source>
</evidence>
<keyword evidence="3 8" id="KW-0444">Lipid biosynthesis</keyword>
<evidence type="ECO:0000256" key="3">
    <source>
        <dbReference type="ARBA" id="ARBA00022516"/>
    </source>
</evidence>
<evidence type="ECO:0000256" key="4">
    <source>
        <dbReference type="ARBA" id="ARBA00022832"/>
    </source>
</evidence>
<proteinExistence type="predicted"/>
<dbReference type="InterPro" id="IPR011053">
    <property type="entry name" value="Single_hybrid_motif"/>
</dbReference>
<feature type="domain" description="Lipoyl-binding" evidence="9">
    <location>
        <begin position="96"/>
        <end position="172"/>
    </location>
</feature>
<dbReference type="NCBIfam" id="TIGR00531">
    <property type="entry name" value="BCCP"/>
    <property type="match status" value="1"/>
</dbReference>
<dbReference type="PRINTS" id="PR01071">
    <property type="entry name" value="ACOABIOTINCC"/>
</dbReference>
<dbReference type="PROSITE" id="PS00188">
    <property type="entry name" value="BIOTIN"/>
    <property type="match status" value="1"/>
</dbReference>
<dbReference type="EMBL" id="LQYV01000132">
    <property type="protein sequence ID" value="KYD21654.1"/>
    <property type="molecule type" value="Genomic_DNA"/>
</dbReference>
<keyword evidence="6 8" id="KW-0275">Fatty acid biosynthesis</keyword>
<dbReference type="SUPFAM" id="SSF51230">
    <property type="entry name" value="Single hybrid motif"/>
    <property type="match status" value="1"/>
</dbReference>
<keyword evidence="5 8" id="KW-0443">Lipid metabolism</keyword>
<evidence type="ECO:0000256" key="2">
    <source>
        <dbReference type="ARBA" id="ARBA00017562"/>
    </source>
</evidence>
<dbReference type="PATRIC" id="fig|1422.17.peg.1567"/>
<dbReference type="UniPathway" id="UPA00094"/>
<organism evidence="11 13">
    <name type="scientific">Geobacillus stearothermophilus</name>
    <name type="common">Bacillus stearothermophilus</name>
    <dbReference type="NCBI Taxonomy" id="1422"/>
    <lineage>
        <taxon>Bacteria</taxon>
        <taxon>Bacillati</taxon>
        <taxon>Bacillota</taxon>
        <taxon>Bacilli</taxon>
        <taxon>Bacillales</taxon>
        <taxon>Anoxybacillaceae</taxon>
        <taxon>Geobacillus</taxon>
    </lineage>
</organism>
<dbReference type="Proteomes" id="UP000075424">
    <property type="component" value="Unassembled WGS sequence"/>
</dbReference>
<sequence length="174" mass="18520">MKIQEIRELIRLVDQSSIDEFVYEQGETKVHMKKAVAVAVAPAAAPAAPAQAVAAVEPTAAPALAPVQVAASEVKQAPETEPTAAKEAKPAVEGNLHQITSPMVGTFYAAPAPDKPPYVKPGDKVKKDTVVCIIEAMKLFNEIEAEVDGEIVEVLVQNGQLVEYGQPLFLVKPE</sequence>
<comment type="function">
    <text evidence="8">This protein is a component of the acetyl coenzyme A carboxylase complex; first, biotin carboxylase catalyzes the carboxylation of the carrier protein and then the transcarboxylase transfers the carboxyl group to form malonyl-CoA.</text>
</comment>
<dbReference type="InterPro" id="IPR050709">
    <property type="entry name" value="Biotin_Carboxyl_Carrier/Decarb"/>
</dbReference>
<dbReference type="InterPro" id="IPR001249">
    <property type="entry name" value="AcCoA_biotinCC"/>
</dbReference>
<evidence type="ECO:0000256" key="8">
    <source>
        <dbReference type="RuleBase" id="RU364072"/>
    </source>
</evidence>
<dbReference type="GO" id="GO:0009317">
    <property type="term" value="C:acetyl-CoA carboxylase complex"/>
    <property type="evidence" value="ECO:0007669"/>
    <property type="project" value="InterPro"/>
</dbReference>
<evidence type="ECO:0000313" key="11">
    <source>
        <dbReference type="EMBL" id="KYD35054.1"/>
    </source>
</evidence>
<evidence type="ECO:0000313" key="10">
    <source>
        <dbReference type="EMBL" id="KYD21654.1"/>
    </source>
</evidence>
<dbReference type="GO" id="GO:0003989">
    <property type="term" value="F:acetyl-CoA carboxylase activity"/>
    <property type="evidence" value="ECO:0007669"/>
    <property type="project" value="InterPro"/>
</dbReference>
<dbReference type="GeneID" id="89611401"/>
<accession>A0A150NEF0</accession>
<dbReference type="GO" id="GO:0006633">
    <property type="term" value="P:fatty acid biosynthetic process"/>
    <property type="evidence" value="ECO:0007669"/>
    <property type="project" value="UniProtKB-UniPathway"/>
</dbReference>
<evidence type="ECO:0000259" key="9">
    <source>
        <dbReference type="PROSITE" id="PS50968"/>
    </source>
</evidence>
<keyword evidence="4 8" id="KW-0276">Fatty acid metabolism</keyword>
<dbReference type="InterPro" id="IPR000089">
    <property type="entry name" value="Biotin_lipoyl"/>
</dbReference>
<comment type="caution">
    <text evidence="11">The sequence shown here is derived from an EMBL/GenBank/DDBJ whole genome shotgun (WGS) entry which is preliminary data.</text>
</comment>
<dbReference type="Proteomes" id="UP000075517">
    <property type="component" value="Unassembled WGS sequence"/>
</dbReference>
<evidence type="ECO:0000313" key="12">
    <source>
        <dbReference type="Proteomes" id="UP000075424"/>
    </source>
</evidence>
<dbReference type="PANTHER" id="PTHR45266">
    <property type="entry name" value="OXALOACETATE DECARBOXYLASE ALPHA CHAIN"/>
    <property type="match status" value="1"/>
</dbReference>
<evidence type="ECO:0000256" key="1">
    <source>
        <dbReference type="ARBA" id="ARBA00005194"/>
    </source>
</evidence>
<gene>
    <name evidence="10" type="ORF">B4109_1979</name>
    <name evidence="11" type="ORF">B4114_1980</name>
</gene>